<dbReference type="InterPro" id="IPR009671">
    <property type="entry name" value="RraB_dom"/>
</dbReference>
<dbReference type="EMBL" id="BAAAVV010000007">
    <property type="protein sequence ID" value="GAA3174764.1"/>
    <property type="molecule type" value="Genomic_DNA"/>
</dbReference>
<reference evidence="3" key="1">
    <citation type="journal article" date="2019" name="Int. J. Syst. Evol. Microbiol.">
        <title>The Global Catalogue of Microorganisms (GCM) 10K type strain sequencing project: providing services to taxonomists for standard genome sequencing and annotation.</title>
        <authorList>
            <consortium name="The Broad Institute Genomics Platform"/>
            <consortium name="The Broad Institute Genome Sequencing Center for Infectious Disease"/>
            <person name="Wu L."/>
            <person name="Ma J."/>
        </authorList>
    </citation>
    <scope>NUCLEOTIDE SEQUENCE [LARGE SCALE GENOMIC DNA]</scope>
    <source>
        <strain evidence="3">JCM 15614</strain>
    </source>
</reference>
<evidence type="ECO:0000313" key="2">
    <source>
        <dbReference type="EMBL" id="GAA3174764.1"/>
    </source>
</evidence>
<gene>
    <name evidence="2" type="ORF">GCM10010531_30430</name>
</gene>
<dbReference type="Proteomes" id="UP001499924">
    <property type="component" value="Unassembled WGS sequence"/>
</dbReference>
<evidence type="ECO:0000259" key="1">
    <source>
        <dbReference type="Pfam" id="PF06877"/>
    </source>
</evidence>
<dbReference type="Pfam" id="PF06877">
    <property type="entry name" value="RraB"/>
    <property type="match status" value="1"/>
</dbReference>
<feature type="domain" description="Regulator of ribonuclease activity B" evidence="1">
    <location>
        <begin position="12"/>
        <end position="105"/>
    </location>
</feature>
<sequence length="119" mass="13021">MPHDIDEQLALTAQVVEQNLTVGDHVDRPRQIDHLAAFRSRAAARAAAADLEVAGYRIDSVRRRLLTVWLEFSAVTPVDHEHAAAFTREVIGILDRHQGVYDGWGGFVVTGDPEAAPGV</sequence>
<proteinExistence type="predicted"/>
<protein>
    <recommendedName>
        <fullName evidence="1">Regulator of ribonuclease activity B domain-containing protein</fullName>
    </recommendedName>
</protein>
<keyword evidence="3" id="KW-1185">Reference proteome</keyword>
<name>A0ABP6PEA1_9ACTN</name>
<dbReference type="SUPFAM" id="SSF89946">
    <property type="entry name" value="Hypothetical protein VC0424"/>
    <property type="match status" value="1"/>
</dbReference>
<dbReference type="RefSeq" id="WP_344689801.1">
    <property type="nucleotide sequence ID" value="NZ_BAAAVV010000007.1"/>
</dbReference>
<dbReference type="InterPro" id="IPR036701">
    <property type="entry name" value="RraB-like_sf"/>
</dbReference>
<dbReference type="Gene3D" id="3.30.70.970">
    <property type="entry name" value="RraB-like"/>
    <property type="match status" value="1"/>
</dbReference>
<comment type="caution">
    <text evidence="2">The sequence shown here is derived from an EMBL/GenBank/DDBJ whole genome shotgun (WGS) entry which is preliminary data.</text>
</comment>
<evidence type="ECO:0000313" key="3">
    <source>
        <dbReference type="Proteomes" id="UP001499924"/>
    </source>
</evidence>
<accession>A0ABP6PEA1</accession>
<organism evidence="2 3">
    <name type="scientific">Blastococcus jejuensis</name>
    <dbReference type="NCBI Taxonomy" id="351224"/>
    <lineage>
        <taxon>Bacteria</taxon>
        <taxon>Bacillati</taxon>
        <taxon>Actinomycetota</taxon>
        <taxon>Actinomycetes</taxon>
        <taxon>Geodermatophilales</taxon>
        <taxon>Geodermatophilaceae</taxon>
        <taxon>Blastococcus</taxon>
    </lineage>
</organism>